<evidence type="ECO:0008006" key="5">
    <source>
        <dbReference type="Google" id="ProtNLM"/>
    </source>
</evidence>
<feature type="region of interest" description="Disordered" evidence="1">
    <location>
        <begin position="433"/>
        <end position="457"/>
    </location>
</feature>
<dbReference type="AlphaFoldDB" id="A0A545SVN9"/>
<evidence type="ECO:0000313" key="4">
    <source>
        <dbReference type="Proteomes" id="UP000315816"/>
    </source>
</evidence>
<comment type="caution">
    <text evidence="3">The sequence shown here is derived from an EMBL/GenBank/DDBJ whole genome shotgun (WGS) entry which is preliminary data.</text>
</comment>
<dbReference type="Proteomes" id="UP000315816">
    <property type="component" value="Unassembled WGS sequence"/>
</dbReference>
<feature type="region of interest" description="Disordered" evidence="1">
    <location>
        <begin position="163"/>
        <end position="184"/>
    </location>
</feature>
<evidence type="ECO:0000256" key="1">
    <source>
        <dbReference type="SAM" id="MobiDB-lite"/>
    </source>
</evidence>
<dbReference type="SUPFAM" id="SSF53067">
    <property type="entry name" value="Actin-like ATPase domain"/>
    <property type="match status" value="1"/>
</dbReference>
<name>A0A545SVN9_9RHOB</name>
<evidence type="ECO:0000313" key="3">
    <source>
        <dbReference type="EMBL" id="TQV69027.1"/>
    </source>
</evidence>
<keyword evidence="2" id="KW-1133">Transmembrane helix</keyword>
<dbReference type="Gene3D" id="3.30.420.380">
    <property type="match status" value="1"/>
</dbReference>
<sequence>MKPSFALDLNHDGIGLVHRGKGGWQLVGKVALDDPDLGTAMSTLRDTATALGSGALSSKLIVPGTQILFTSMTAAGPDNITREARIREGLEGLTPYPVEDLIFDWQPDVNDTATVHVAVVAQVTLDEALGFAQEHGMNPVGFVARPKGAFTGEVYLGSVKGSGAELDREKHPVPKLLDTDPAPEVIEESIDPVIAVAEPKTSTSEPAPTDIPELAPFPPTPDTPAHRIASHAKSRSGNSPKKSNRSNSAAKSEDAATPVGFSSSRTTETAADSTWEDRDAPKSAPHTTETEPEPRLSFGLPLSENSESELSPPTQVHVPVTAPVAFEDDLKPAKKAKAAGKKNEAQPVTPAPVVTAVAPPPAADMIGQAADVSNSPAREAESLTIFGARQPQQVGGKPRFLALYLVLGLVLLMAILAIWSMLFLSDTTANNPQSADPFESAITTGQTGTDESTVFGTNSDLIDPALVEGEEVSKLEAPEPLSEEAAQARYAATGIWQRAPEPLADAKIDRIDDLYVASIDPRTFGHDAIALTPLRLDQFGGPMPNTTPPPPPGTVFDLDERGFVQATPGGTLTPEGAIVIAGRPRLVPSPAPRPEQVNTGTEVLEEIAAETTETFEVATKIRPRARPEGLVEGNERRVLGGRTRTELAALRPRARPDAIIAAAQEKAQAQADAIAAALSGANAAAAGIAPTALAVERSTTPKARPKNFSRIVARARPNRDNASDGSVAVAAAPSAGPSIPTRASVAKQATIKNAINLRKVSLIGIYGSASSRRALVRMPSGRYVKVGVGSRLDGGKVVSISTTKLIYQKGRKTVTLNILPFG</sequence>
<feature type="compositionally biased region" description="Low complexity" evidence="1">
    <location>
        <begin position="235"/>
        <end position="250"/>
    </location>
</feature>
<feature type="compositionally biased region" description="Polar residues" evidence="1">
    <location>
        <begin position="441"/>
        <end position="457"/>
    </location>
</feature>
<keyword evidence="4" id="KW-1185">Reference proteome</keyword>
<feature type="compositionally biased region" description="Low complexity" evidence="1">
    <location>
        <begin position="300"/>
        <end position="313"/>
    </location>
</feature>
<gene>
    <name evidence="3" type="ORF">FIL88_05510</name>
</gene>
<feature type="compositionally biased region" description="Polar residues" evidence="1">
    <location>
        <begin position="260"/>
        <end position="272"/>
    </location>
</feature>
<dbReference type="OrthoDB" id="7870459at2"/>
<dbReference type="EMBL" id="VICH01000004">
    <property type="protein sequence ID" value="TQV69027.1"/>
    <property type="molecule type" value="Genomic_DNA"/>
</dbReference>
<reference evidence="3 4" key="1">
    <citation type="submission" date="2019-06" db="EMBL/GenBank/DDBJ databases">
        <title>A novel species of marine bacteria.</title>
        <authorList>
            <person name="Wang Y."/>
        </authorList>
    </citation>
    <scope>NUCLEOTIDE SEQUENCE [LARGE SCALE GENOMIC DNA]</scope>
    <source>
        <strain evidence="3 4">MA1-10</strain>
    </source>
</reference>
<dbReference type="InterPro" id="IPR043129">
    <property type="entry name" value="ATPase_NBD"/>
</dbReference>
<accession>A0A545SVN9</accession>
<keyword evidence="2" id="KW-0472">Membrane</keyword>
<dbReference type="RefSeq" id="WP_142852778.1">
    <property type="nucleotide sequence ID" value="NZ_FXWW01000001.1"/>
</dbReference>
<evidence type="ECO:0000256" key="2">
    <source>
        <dbReference type="SAM" id="Phobius"/>
    </source>
</evidence>
<proteinExistence type="predicted"/>
<protein>
    <recommendedName>
        <fullName evidence="5">Translation initiation factor 2</fullName>
    </recommendedName>
</protein>
<feature type="region of interest" description="Disordered" evidence="1">
    <location>
        <begin position="199"/>
        <end position="315"/>
    </location>
</feature>
<feature type="transmembrane region" description="Helical" evidence="2">
    <location>
        <begin position="401"/>
        <end position="424"/>
    </location>
</feature>
<organism evidence="3 4">
    <name type="scientific">Aliiroseovarius halocynthiae</name>
    <dbReference type="NCBI Taxonomy" id="985055"/>
    <lineage>
        <taxon>Bacteria</taxon>
        <taxon>Pseudomonadati</taxon>
        <taxon>Pseudomonadota</taxon>
        <taxon>Alphaproteobacteria</taxon>
        <taxon>Rhodobacterales</taxon>
        <taxon>Paracoccaceae</taxon>
        <taxon>Aliiroseovarius</taxon>
    </lineage>
</organism>
<keyword evidence="2" id="KW-0812">Transmembrane</keyword>